<accession>A0A7W6BPE5</accession>
<protein>
    <recommendedName>
        <fullName evidence="3">Fructose-bisphosphate aldolase class Ia, DhnA family</fullName>
    </recommendedName>
</protein>
<dbReference type="EMBL" id="JACIDO010000003">
    <property type="protein sequence ID" value="MBB3935618.1"/>
    <property type="molecule type" value="Genomic_DNA"/>
</dbReference>
<evidence type="ECO:0008006" key="3">
    <source>
        <dbReference type="Google" id="ProtNLM"/>
    </source>
</evidence>
<dbReference type="AlphaFoldDB" id="A0A7W6BPE5"/>
<comment type="caution">
    <text evidence="1">The sequence shown here is derived from an EMBL/GenBank/DDBJ whole genome shotgun (WGS) entry which is preliminary data.</text>
</comment>
<dbReference type="InterPro" id="IPR013785">
    <property type="entry name" value="Aldolase_TIM"/>
</dbReference>
<dbReference type="Gene3D" id="3.20.20.70">
    <property type="entry name" value="Aldolase class I"/>
    <property type="match status" value="1"/>
</dbReference>
<dbReference type="RefSeq" id="WP_090960607.1">
    <property type="nucleotide sequence ID" value="NZ_FOOA01000003.1"/>
</dbReference>
<proteinExistence type="predicted"/>
<name>A0A7W6BPE5_9HYPH</name>
<evidence type="ECO:0000313" key="1">
    <source>
        <dbReference type="EMBL" id="MBB3935618.1"/>
    </source>
</evidence>
<sequence>MTAVLRLDQKLQNIRAGRYSRSDFIIADAKDSDMGSGVGGTGFLRNPDGTQGRRRTRQEFLDAIEAIIRQDVVDIMLVSVSNLDELHERGAFDGSAVKPAIRANETTDCWGGMRHQRYTRAPSLPFRTAELSRVRYGSTFPQPGAPVKGTDLGLYSVTFNNDLAADIESLEAFAEFRREAAANEFKYFYEVFNPNVPLDLDRDALGEYMNDCILRSLAGVSKADRPEFLKIVYNGPKALEELASFDSTLVVGVLGGGAGTARDTFELVAQAEKYGARVALFGRKINLAEDPLAMVSMMRQVADGALTPDEAVRAYHGELQKGGLQAARSLEDDRTVTEANLQPAATLRAA</sequence>
<evidence type="ECO:0000313" key="2">
    <source>
        <dbReference type="Proteomes" id="UP000531216"/>
    </source>
</evidence>
<dbReference type="OrthoDB" id="236271at2"/>
<organism evidence="1 2">
    <name type="scientific">Aureimonas phyllosphaerae</name>
    <dbReference type="NCBI Taxonomy" id="1166078"/>
    <lineage>
        <taxon>Bacteria</taxon>
        <taxon>Pseudomonadati</taxon>
        <taxon>Pseudomonadota</taxon>
        <taxon>Alphaproteobacteria</taxon>
        <taxon>Hyphomicrobiales</taxon>
        <taxon>Aurantimonadaceae</taxon>
        <taxon>Aureimonas</taxon>
    </lineage>
</organism>
<gene>
    <name evidence="1" type="ORF">GGR05_001762</name>
</gene>
<dbReference type="Proteomes" id="UP000531216">
    <property type="component" value="Unassembled WGS sequence"/>
</dbReference>
<keyword evidence="2" id="KW-1185">Reference proteome</keyword>
<reference evidence="1 2" key="1">
    <citation type="submission" date="2020-08" db="EMBL/GenBank/DDBJ databases">
        <title>Genomic Encyclopedia of Type Strains, Phase IV (KMG-IV): sequencing the most valuable type-strain genomes for metagenomic binning, comparative biology and taxonomic classification.</title>
        <authorList>
            <person name="Goeker M."/>
        </authorList>
    </citation>
    <scope>NUCLEOTIDE SEQUENCE [LARGE SCALE GENOMIC DNA]</scope>
    <source>
        <strain evidence="1 2">DSM 25024</strain>
    </source>
</reference>